<keyword evidence="3" id="KW-1185">Reference proteome</keyword>
<dbReference type="Pfam" id="PF13524">
    <property type="entry name" value="Glyco_trans_1_2"/>
    <property type="match status" value="1"/>
</dbReference>
<dbReference type="Gene3D" id="3.40.50.2000">
    <property type="entry name" value="Glycogen Phosphorylase B"/>
    <property type="match status" value="1"/>
</dbReference>
<feature type="domain" description="Spore protein YkvP/CgeB glycosyl transferase-like" evidence="1">
    <location>
        <begin position="217"/>
        <end position="365"/>
    </location>
</feature>
<sequence length="371" mass="43544">MIFYYPAPLANDPQSGSQVRPIKMLEAFRSLGYDVYQITGTLEERVEKIAQLIKNLSREPNLQYQFFYGESTTAPPIVRDKTLHIGRALYELWIFRQLRDQRIPSGLFYRDIHWKFDQYKNNVQWYKRLVSYPLFYYELYWYACHLNYLFLPSIEMRKAIPFFKDVSRIAPLPPGCSEPTNPNYSCGTPPLDGTTARLRLLYVGGIVPPLYDIRPVLRVVRTNSALRLTISCRKQEWISWRDVYGQFLSSTIHVIHAKEPELQSLYCQNDISLLFYPPHEYRSLAIPLKLMESLSFGVPVIVSGHTEAARFVQTERVGWVVYSLEEFEHLLTHLANNPVEIKKMRDRVLFVRSQHTWRQRAKQVADLLLNT</sequence>
<proteinExistence type="predicted"/>
<organism evidence="2 3">
    <name type="scientific">Caldilinea aerophila (strain DSM 14535 / JCM 11387 / NBRC 104270 / STL-6-O1)</name>
    <dbReference type="NCBI Taxonomy" id="926550"/>
    <lineage>
        <taxon>Bacteria</taxon>
        <taxon>Bacillati</taxon>
        <taxon>Chloroflexota</taxon>
        <taxon>Caldilineae</taxon>
        <taxon>Caldilineales</taxon>
        <taxon>Caldilineaceae</taxon>
        <taxon>Caldilinea</taxon>
    </lineage>
</organism>
<dbReference type="SUPFAM" id="SSF53756">
    <property type="entry name" value="UDP-Glycosyltransferase/glycogen phosphorylase"/>
    <property type="match status" value="1"/>
</dbReference>
<dbReference type="eggNOG" id="COG0438">
    <property type="taxonomic scope" value="Bacteria"/>
</dbReference>
<dbReference type="STRING" id="926550.CLDAP_40320"/>
<evidence type="ECO:0000313" key="2">
    <source>
        <dbReference type="EMBL" id="BAM02072.1"/>
    </source>
</evidence>
<dbReference type="PATRIC" id="fig|926550.5.peg.4339"/>
<evidence type="ECO:0000313" key="3">
    <source>
        <dbReference type="Proteomes" id="UP000007880"/>
    </source>
</evidence>
<protein>
    <recommendedName>
        <fullName evidence="1">Spore protein YkvP/CgeB glycosyl transferase-like domain-containing protein</fullName>
    </recommendedName>
</protein>
<gene>
    <name evidence="2" type="ordered locus">CLDAP_40320</name>
</gene>
<dbReference type="KEGG" id="cap:CLDAP_40320"/>
<dbReference type="RefSeq" id="WP_014435292.1">
    <property type="nucleotide sequence ID" value="NC_017079.1"/>
</dbReference>
<accession>I0I9Y4</accession>
<dbReference type="EMBL" id="AP012337">
    <property type="protein sequence ID" value="BAM02072.1"/>
    <property type="molecule type" value="Genomic_DNA"/>
</dbReference>
<dbReference type="InterPro" id="IPR055259">
    <property type="entry name" value="YkvP/CgeB_Glyco_trans-like"/>
</dbReference>
<dbReference type="Proteomes" id="UP000007880">
    <property type="component" value="Chromosome"/>
</dbReference>
<name>I0I9Y4_CALAS</name>
<dbReference type="AlphaFoldDB" id="I0I9Y4"/>
<evidence type="ECO:0000259" key="1">
    <source>
        <dbReference type="Pfam" id="PF13524"/>
    </source>
</evidence>
<dbReference type="HOGENOM" id="CLU_064250_0_0_0"/>
<reference evidence="2 3" key="1">
    <citation type="submission" date="2012-02" db="EMBL/GenBank/DDBJ databases">
        <title>Complete genome sequence of Caldilinea aerophila DSM 14535 (= NBRC 102666).</title>
        <authorList>
            <person name="Oguchi A."/>
            <person name="Hosoyama A."/>
            <person name="Sekine M."/>
            <person name="Fukai R."/>
            <person name="Kato Y."/>
            <person name="Nakamura S."/>
            <person name="Hanada S."/>
            <person name="Yamazaki S."/>
            <person name="Fujita N."/>
        </authorList>
    </citation>
    <scope>NUCLEOTIDE SEQUENCE [LARGE SCALE GENOMIC DNA]</scope>
    <source>
        <strain evidence="3">DSM 14535 / JCM 11387 / NBRC 104270 / STL-6-O1</strain>
    </source>
</reference>